<name>H5TWJ9_9ACTN</name>
<dbReference type="PROSITE" id="PS01117">
    <property type="entry name" value="HTH_MARR_1"/>
    <property type="match status" value="1"/>
</dbReference>
<dbReference type="InterPro" id="IPR023187">
    <property type="entry name" value="Tscrpt_reg_MarR-type_CS"/>
</dbReference>
<dbReference type="InterPro" id="IPR039422">
    <property type="entry name" value="MarR/SlyA-like"/>
</dbReference>
<dbReference type="SUPFAM" id="SSF46785">
    <property type="entry name" value="Winged helix' DNA-binding domain"/>
    <property type="match status" value="1"/>
</dbReference>
<dbReference type="PANTHER" id="PTHR33164">
    <property type="entry name" value="TRANSCRIPTIONAL REGULATOR, MARR FAMILY"/>
    <property type="match status" value="1"/>
</dbReference>
<dbReference type="SMART" id="SM00347">
    <property type="entry name" value="HTH_MARR"/>
    <property type="match status" value="1"/>
</dbReference>
<evidence type="ECO:0000256" key="2">
    <source>
        <dbReference type="ARBA" id="ARBA00023125"/>
    </source>
</evidence>
<dbReference type="eggNOG" id="COG1846">
    <property type="taxonomic scope" value="Bacteria"/>
</dbReference>
<keyword evidence="6" id="KW-1185">Reference proteome</keyword>
<reference evidence="5 6" key="1">
    <citation type="submission" date="2012-02" db="EMBL/GenBank/DDBJ databases">
        <title>Whole genome shotgun sequence of Gordonia sputi NBRC 100414.</title>
        <authorList>
            <person name="Yoshida I."/>
            <person name="Hosoyama A."/>
            <person name="Tsuchikane K."/>
            <person name="Katsumata H."/>
            <person name="Yamazaki S."/>
            <person name="Fujita N."/>
        </authorList>
    </citation>
    <scope>NUCLEOTIDE SEQUENCE [LARGE SCALE GENOMIC DNA]</scope>
    <source>
        <strain evidence="5 6">NBRC 100414</strain>
    </source>
</reference>
<dbReference type="Proteomes" id="UP000005845">
    <property type="component" value="Unassembled WGS sequence"/>
</dbReference>
<dbReference type="InterPro" id="IPR036388">
    <property type="entry name" value="WH-like_DNA-bd_sf"/>
</dbReference>
<protein>
    <submittedName>
        <fullName evidence="5">Putative MarR family transcriptional regulator</fullName>
    </submittedName>
</protein>
<evidence type="ECO:0000259" key="4">
    <source>
        <dbReference type="PROSITE" id="PS50995"/>
    </source>
</evidence>
<proteinExistence type="predicted"/>
<evidence type="ECO:0000256" key="3">
    <source>
        <dbReference type="ARBA" id="ARBA00023163"/>
    </source>
</evidence>
<dbReference type="RefSeq" id="WP_005202975.1">
    <property type="nucleotide sequence ID" value="NZ_BAFC01000022.1"/>
</dbReference>
<evidence type="ECO:0000256" key="1">
    <source>
        <dbReference type="ARBA" id="ARBA00023015"/>
    </source>
</evidence>
<keyword evidence="1" id="KW-0805">Transcription regulation</keyword>
<dbReference type="EMBL" id="BAFC01000022">
    <property type="protein sequence ID" value="GAB37857.1"/>
    <property type="molecule type" value="Genomic_DNA"/>
</dbReference>
<dbReference type="GO" id="GO:0006950">
    <property type="term" value="P:response to stress"/>
    <property type="evidence" value="ECO:0007669"/>
    <property type="project" value="TreeGrafter"/>
</dbReference>
<comment type="caution">
    <text evidence="5">The sequence shown here is derived from an EMBL/GenBank/DDBJ whole genome shotgun (WGS) entry which is preliminary data.</text>
</comment>
<dbReference type="Pfam" id="PF12802">
    <property type="entry name" value="MarR_2"/>
    <property type="match status" value="1"/>
</dbReference>
<dbReference type="InterPro" id="IPR036390">
    <property type="entry name" value="WH_DNA-bd_sf"/>
</dbReference>
<dbReference type="PROSITE" id="PS50995">
    <property type="entry name" value="HTH_MARR_2"/>
    <property type="match status" value="1"/>
</dbReference>
<dbReference type="GO" id="GO:0003677">
    <property type="term" value="F:DNA binding"/>
    <property type="evidence" value="ECO:0007669"/>
    <property type="project" value="UniProtKB-KW"/>
</dbReference>
<dbReference type="GO" id="GO:0003700">
    <property type="term" value="F:DNA-binding transcription factor activity"/>
    <property type="evidence" value="ECO:0007669"/>
    <property type="project" value="InterPro"/>
</dbReference>
<keyword evidence="3" id="KW-0804">Transcription</keyword>
<accession>H5TWJ9</accession>
<dbReference type="InterPro" id="IPR000835">
    <property type="entry name" value="HTH_MarR-typ"/>
</dbReference>
<feature type="domain" description="HTH marR-type" evidence="4">
    <location>
        <begin position="13"/>
        <end position="150"/>
    </location>
</feature>
<dbReference type="AlphaFoldDB" id="H5TWJ9"/>
<gene>
    <name evidence="5" type="ORF">GOSPT_022_02030</name>
</gene>
<keyword evidence="2" id="KW-0238">DNA-binding</keyword>
<evidence type="ECO:0000313" key="5">
    <source>
        <dbReference type="EMBL" id="GAB37857.1"/>
    </source>
</evidence>
<sequence length="163" mass="18095">MTSRERADESGPRYLLIRQLRTLMTELDIRGARFARTVDLHPTDLRALIALLDAERDAVPATPAWLGRKLGGVNSATITSLLDRLERAGLVERTGDPGDRRKVLLSVTQRARDTGREFFGTLIDDALTALSEFDSHELDVIGRFLEAMRSASDRSTDDELGTT</sequence>
<organism evidence="5 6">
    <name type="scientific">Gordonia sputi NBRC 100414</name>
    <dbReference type="NCBI Taxonomy" id="1089453"/>
    <lineage>
        <taxon>Bacteria</taxon>
        <taxon>Bacillati</taxon>
        <taxon>Actinomycetota</taxon>
        <taxon>Actinomycetes</taxon>
        <taxon>Mycobacteriales</taxon>
        <taxon>Gordoniaceae</taxon>
        <taxon>Gordonia</taxon>
    </lineage>
</organism>
<evidence type="ECO:0000313" key="6">
    <source>
        <dbReference type="Proteomes" id="UP000005845"/>
    </source>
</evidence>
<dbReference type="Gene3D" id="1.10.10.10">
    <property type="entry name" value="Winged helix-like DNA-binding domain superfamily/Winged helix DNA-binding domain"/>
    <property type="match status" value="1"/>
</dbReference>
<dbReference type="PANTHER" id="PTHR33164:SF106">
    <property type="entry name" value="TRANSCRIPTIONAL REGULATORY PROTEIN"/>
    <property type="match status" value="1"/>
</dbReference>